<evidence type="ECO:0000256" key="2">
    <source>
        <dbReference type="RuleBase" id="RU362080"/>
    </source>
</evidence>
<gene>
    <name evidence="3" type="ORF">GX523_19050</name>
</gene>
<sequence>MCIEMEFWLIQHEKEEEKKERIEESKKGGIPMSLAAKDDFNDFVMFGPKQLVSSTKLVRNLANYLDKAQKAPIFIERDQEVEAVLISIDDYRGLLAKEEEYENMYLSSLSLRRDLKQKLNKESLLTTEVLLKSLGLNEG</sequence>
<name>A0A7C6Z769_9FIRM</name>
<dbReference type="Gene3D" id="3.40.1620.10">
    <property type="entry name" value="YefM-like domain"/>
    <property type="match status" value="1"/>
</dbReference>
<dbReference type="InterPro" id="IPR036165">
    <property type="entry name" value="YefM-like_sf"/>
</dbReference>
<proteinExistence type="inferred from homology"/>
<reference evidence="3 4" key="1">
    <citation type="journal article" date="2020" name="Biotechnol. Biofuels">
        <title>New insights from the biogas microbiome by comprehensive genome-resolved metagenomics of nearly 1600 species originating from multiple anaerobic digesters.</title>
        <authorList>
            <person name="Campanaro S."/>
            <person name="Treu L."/>
            <person name="Rodriguez-R L.M."/>
            <person name="Kovalovszki A."/>
            <person name="Ziels R.M."/>
            <person name="Maus I."/>
            <person name="Zhu X."/>
            <person name="Kougias P.G."/>
            <person name="Basile A."/>
            <person name="Luo G."/>
            <person name="Schluter A."/>
            <person name="Konstantinidis K.T."/>
            <person name="Angelidaki I."/>
        </authorList>
    </citation>
    <scope>NUCLEOTIDE SEQUENCE [LARGE SCALE GENOMIC DNA]</scope>
    <source>
        <strain evidence="3">AS05jafATM_4</strain>
    </source>
</reference>
<evidence type="ECO:0000313" key="4">
    <source>
        <dbReference type="Proteomes" id="UP000553059"/>
    </source>
</evidence>
<comment type="similarity">
    <text evidence="1 2">Belongs to the phD/YefM antitoxin family.</text>
</comment>
<evidence type="ECO:0000313" key="3">
    <source>
        <dbReference type="EMBL" id="HHY28801.1"/>
    </source>
</evidence>
<accession>A0A7C6Z769</accession>
<dbReference type="SUPFAM" id="SSF143120">
    <property type="entry name" value="YefM-like"/>
    <property type="match status" value="1"/>
</dbReference>
<dbReference type="Pfam" id="PF02604">
    <property type="entry name" value="PhdYeFM_antitox"/>
    <property type="match status" value="1"/>
</dbReference>
<evidence type="ECO:0000256" key="1">
    <source>
        <dbReference type="ARBA" id="ARBA00009981"/>
    </source>
</evidence>
<protein>
    <recommendedName>
        <fullName evidence="2">Antitoxin</fullName>
    </recommendedName>
</protein>
<dbReference type="InterPro" id="IPR006442">
    <property type="entry name" value="Antitoxin_Phd/YefM"/>
</dbReference>
<dbReference type="EMBL" id="DUTF01000404">
    <property type="protein sequence ID" value="HHY28801.1"/>
    <property type="molecule type" value="Genomic_DNA"/>
</dbReference>
<dbReference type="AlphaFoldDB" id="A0A7C6Z769"/>
<comment type="caution">
    <text evidence="3">The sequence shown here is derived from an EMBL/GenBank/DDBJ whole genome shotgun (WGS) entry which is preliminary data.</text>
</comment>
<organism evidence="3 4">
    <name type="scientific">Desulfitobacterium dehalogenans</name>
    <dbReference type="NCBI Taxonomy" id="36854"/>
    <lineage>
        <taxon>Bacteria</taxon>
        <taxon>Bacillati</taxon>
        <taxon>Bacillota</taxon>
        <taxon>Clostridia</taxon>
        <taxon>Eubacteriales</taxon>
        <taxon>Desulfitobacteriaceae</taxon>
        <taxon>Desulfitobacterium</taxon>
    </lineage>
</organism>
<comment type="function">
    <text evidence="2">Antitoxin component of a type II toxin-antitoxin (TA) system.</text>
</comment>
<dbReference type="Proteomes" id="UP000553059">
    <property type="component" value="Unassembled WGS sequence"/>
</dbReference>